<reference evidence="1 2" key="1">
    <citation type="journal article" date="2011" name="Appl. Environ. Microbiol.">
        <title>Genome sequence and characterization of the related Gordonia phages GTE5 and GRU1 and their use as potential biocontrol agents.</title>
        <authorList>
            <person name="Petrovski S."/>
            <person name="Tillett D."/>
            <person name="Seviour R.J."/>
        </authorList>
    </citation>
    <scope>NUCLEOTIDE SEQUENCE [LARGE SCALE GENOMIC DNA]</scope>
</reference>
<protein>
    <submittedName>
        <fullName evidence="1">Uncharacterized protein</fullName>
    </submittedName>
</protein>
<sequence length="103" mass="11647">MTSNYTALDDKALDVLQQSLTEDLDAHVAGTDEHRVLTEIEGEIARRAHDKTYRDAVKAFLGFLGQGGIGTNKRVREIIDEMPIELLQGIKIWHDDERAKERS</sequence>
<evidence type="ECO:0000313" key="1">
    <source>
        <dbReference type="EMBL" id="AET09905.1"/>
    </source>
</evidence>
<dbReference type="RefSeq" id="YP_004935887.1">
    <property type="nucleotide sequence ID" value="NC_016435.1"/>
</dbReference>
<proteinExistence type="predicted"/>
<dbReference type="GeneID" id="11459621"/>
<dbReference type="Proteomes" id="UP000005642">
    <property type="component" value="Segment"/>
</dbReference>
<name>G8EK23_9CAUD</name>
<evidence type="ECO:0000313" key="2">
    <source>
        <dbReference type="Proteomes" id="UP000005642"/>
    </source>
</evidence>
<keyword evidence="2" id="KW-1185">Reference proteome</keyword>
<dbReference type="EMBL" id="JF923797">
    <property type="protein sequence ID" value="AET09905.1"/>
    <property type="molecule type" value="Genomic_DNA"/>
</dbReference>
<organism evidence="1 2">
    <name type="scientific">Gordonia phage GRU1</name>
    <dbReference type="NCBI Taxonomy" id="1109710"/>
    <lineage>
        <taxon>Viruses</taxon>
        <taxon>Duplodnaviria</taxon>
        <taxon>Heunggongvirae</taxon>
        <taxon>Uroviricota</taxon>
        <taxon>Caudoviricetes</taxon>
        <taxon>Zierdtviridae</taxon>
        <taxon>Emilbogenvirinae</taxon>
        <taxon>Gruunavirus</taxon>
        <taxon>Gruunavirus GRU1</taxon>
    </lineage>
</organism>
<accession>G8EK23</accession>
<dbReference type="KEGG" id="vg:11459621"/>